<dbReference type="VEuPathDB" id="FungiDB:ASPVEDRAFT_38311"/>
<dbReference type="Pfam" id="PF00106">
    <property type="entry name" value="adh_short"/>
    <property type="match status" value="1"/>
</dbReference>
<evidence type="ECO:0000256" key="2">
    <source>
        <dbReference type="ARBA" id="ARBA00022857"/>
    </source>
</evidence>
<dbReference type="AlphaFoldDB" id="A0A1L9PBA5"/>
<dbReference type="STRING" id="1036611.A0A1L9PBA5"/>
<sequence length="283" mass="29891">MSIWFITGASSGFGLDLALLALESGHKVIGTVRNASRASAAVSAIKAKGGEVLELDVTKAESIPGVVEQANAIYGGIDVLVNNAGYSLLGAVEDMKEEEVKLQMETNFFGPFRLIKAFLPTLRSRGNTTIVNISSIAGQDAQPTCGLYAASKFALEGLSEALSREVAAFDISVLIVEPGAFRTNFLSAAQPTETSLSEPYKGGIVETVLGKFDAAQGKQRGDPVKAVRRVFEVVTGTGQAGGLKGKILRLPLGPDCVERIEAKMGRLQSDWDTTREVALGTDL</sequence>
<evidence type="ECO:0000256" key="4">
    <source>
        <dbReference type="RuleBase" id="RU000363"/>
    </source>
</evidence>
<dbReference type="PANTHER" id="PTHR43976">
    <property type="entry name" value="SHORT CHAIN DEHYDROGENASE"/>
    <property type="match status" value="1"/>
</dbReference>
<gene>
    <name evidence="5" type="ORF">ASPVEDRAFT_38311</name>
</gene>
<evidence type="ECO:0000313" key="5">
    <source>
        <dbReference type="EMBL" id="OJI98810.1"/>
    </source>
</evidence>
<dbReference type="GO" id="GO:0044550">
    <property type="term" value="P:secondary metabolite biosynthetic process"/>
    <property type="evidence" value="ECO:0007669"/>
    <property type="project" value="UniProtKB-ARBA"/>
</dbReference>
<keyword evidence="3" id="KW-0560">Oxidoreductase</keyword>
<dbReference type="EMBL" id="KV878126">
    <property type="protein sequence ID" value="OJI98810.1"/>
    <property type="molecule type" value="Genomic_DNA"/>
</dbReference>
<dbReference type="SUPFAM" id="SSF51735">
    <property type="entry name" value="NAD(P)-binding Rossmann-fold domains"/>
    <property type="match status" value="1"/>
</dbReference>
<dbReference type="PRINTS" id="PR00080">
    <property type="entry name" value="SDRFAMILY"/>
</dbReference>
<dbReference type="InterPro" id="IPR002347">
    <property type="entry name" value="SDR_fam"/>
</dbReference>
<comment type="similarity">
    <text evidence="1 4">Belongs to the short-chain dehydrogenases/reductases (SDR) family.</text>
</comment>
<keyword evidence="2" id="KW-0521">NADP</keyword>
<dbReference type="GeneID" id="63727184"/>
<dbReference type="Proteomes" id="UP000184073">
    <property type="component" value="Unassembled WGS sequence"/>
</dbReference>
<dbReference type="PANTHER" id="PTHR43976:SF16">
    <property type="entry name" value="SHORT-CHAIN DEHYDROGENASE_REDUCTASE FAMILY PROTEIN"/>
    <property type="match status" value="1"/>
</dbReference>
<dbReference type="GO" id="GO:0016491">
    <property type="term" value="F:oxidoreductase activity"/>
    <property type="evidence" value="ECO:0007669"/>
    <property type="project" value="UniProtKB-KW"/>
</dbReference>
<protein>
    <submittedName>
        <fullName evidence="5">Uncharacterized protein</fullName>
    </submittedName>
</protein>
<dbReference type="InterPro" id="IPR036291">
    <property type="entry name" value="NAD(P)-bd_dom_sf"/>
</dbReference>
<reference evidence="6" key="1">
    <citation type="journal article" date="2017" name="Genome Biol.">
        <title>Comparative genomics reveals high biological diversity and specific adaptations in the industrially and medically important fungal genus Aspergillus.</title>
        <authorList>
            <person name="de Vries R.P."/>
            <person name="Riley R."/>
            <person name="Wiebenga A."/>
            <person name="Aguilar-Osorio G."/>
            <person name="Amillis S."/>
            <person name="Uchima C.A."/>
            <person name="Anderluh G."/>
            <person name="Asadollahi M."/>
            <person name="Askin M."/>
            <person name="Barry K."/>
            <person name="Battaglia E."/>
            <person name="Bayram O."/>
            <person name="Benocci T."/>
            <person name="Braus-Stromeyer S.A."/>
            <person name="Caldana C."/>
            <person name="Canovas D."/>
            <person name="Cerqueira G.C."/>
            <person name="Chen F."/>
            <person name="Chen W."/>
            <person name="Choi C."/>
            <person name="Clum A."/>
            <person name="Dos Santos R.A."/>
            <person name="Damasio A.R."/>
            <person name="Diallinas G."/>
            <person name="Emri T."/>
            <person name="Fekete E."/>
            <person name="Flipphi M."/>
            <person name="Freyberg S."/>
            <person name="Gallo A."/>
            <person name="Gournas C."/>
            <person name="Habgood R."/>
            <person name="Hainaut M."/>
            <person name="Harispe M.L."/>
            <person name="Henrissat B."/>
            <person name="Hilden K.S."/>
            <person name="Hope R."/>
            <person name="Hossain A."/>
            <person name="Karabika E."/>
            <person name="Karaffa L."/>
            <person name="Karanyi Z."/>
            <person name="Krasevec N."/>
            <person name="Kuo A."/>
            <person name="Kusch H."/>
            <person name="LaButti K."/>
            <person name="Lagendijk E.L."/>
            <person name="Lapidus A."/>
            <person name="Levasseur A."/>
            <person name="Lindquist E."/>
            <person name="Lipzen A."/>
            <person name="Logrieco A.F."/>
            <person name="MacCabe A."/>
            <person name="Maekelae M.R."/>
            <person name="Malavazi I."/>
            <person name="Melin P."/>
            <person name="Meyer V."/>
            <person name="Mielnichuk N."/>
            <person name="Miskei M."/>
            <person name="Molnar A.P."/>
            <person name="Mule G."/>
            <person name="Ngan C.Y."/>
            <person name="Orejas M."/>
            <person name="Orosz E."/>
            <person name="Ouedraogo J.P."/>
            <person name="Overkamp K.M."/>
            <person name="Park H.-S."/>
            <person name="Perrone G."/>
            <person name="Piumi F."/>
            <person name="Punt P.J."/>
            <person name="Ram A.F."/>
            <person name="Ramon A."/>
            <person name="Rauscher S."/>
            <person name="Record E."/>
            <person name="Riano-Pachon D.M."/>
            <person name="Robert V."/>
            <person name="Roehrig J."/>
            <person name="Ruller R."/>
            <person name="Salamov A."/>
            <person name="Salih N.S."/>
            <person name="Samson R.A."/>
            <person name="Sandor E."/>
            <person name="Sanguinetti M."/>
            <person name="Schuetze T."/>
            <person name="Sepcic K."/>
            <person name="Shelest E."/>
            <person name="Sherlock G."/>
            <person name="Sophianopoulou V."/>
            <person name="Squina F.M."/>
            <person name="Sun H."/>
            <person name="Susca A."/>
            <person name="Todd R.B."/>
            <person name="Tsang A."/>
            <person name="Unkles S.E."/>
            <person name="van de Wiele N."/>
            <person name="van Rossen-Uffink D."/>
            <person name="Oliveira J.V."/>
            <person name="Vesth T.C."/>
            <person name="Visser J."/>
            <person name="Yu J.-H."/>
            <person name="Zhou M."/>
            <person name="Andersen M.R."/>
            <person name="Archer D.B."/>
            <person name="Baker S.E."/>
            <person name="Benoit I."/>
            <person name="Brakhage A.A."/>
            <person name="Braus G.H."/>
            <person name="Fischer R."/>
            <person name="Frisvad J.C."/>
            <person name="Goldman G.H."/>
            <person name="Houbraken J."/>
            <person name="Oakley B."/>
            <person name="Pocsi I."/>
            <person name="Scazzocchio C."/>
            <person name="Seiboth B."/>
            <person name="vanKuyk P.A."/>
            <person name="Wortman J."/>
            <person name="Dyer P.S."/>
            <person name="Grigoriev I.V."/>
        </authorList>
    </citation>
    <scope>NUCLEOTIDE SEQUENCE [LARGE SCALE GENOMIC DNA]</scope>
    <source>
        <strain evidence="6">CBS 583.65</strain>
    </source>
</reference>
<evidence type="ECO:0000256" key="1">
    <source>
        <dbReference type="ARBA" id="ARBA00006484"/>
    </source>
</evidence>
<name>A0A1L9PBA5_ASPVE</name>
<keyword evidence="6" id="KW-1185">Reference proteome</keyword>
<dbReference type="PRINTS" id="PR00081">
    <property type="entry name" value="GDHRDH"/>
</dbReference>
<accession>A0A1L9PBA5</accession>
<dbReference type="InterPro" id="IPR020904">
    <property type="entry name" value="Sc_DH/Rdtase_CS"/>
</dbReference>
<dbReference type="OrthoDB" id="1274115at2759"/>
<dbReference type="PROSITE" id="PS00061">
    <property type="entry name" value="ADH_SHORT"/>
    <property type="match status" value="1"/>
</dbReference>
<evidence type="ECO:0000313" key="6">
    <source>
        <dbReference type="Proteomes" id="UP000184073"/>
    </source>
</evidence>
<dbReference type="InterPro" id="IPR051911">
    <property type="entry name" value="SDR_oxidoreductase"/>
</dbReference>
<dbReference type="CDD" id="cd05374">
    <property type="entry name" value="17beta-HSD-like_SDR_c"/>
    <property type="match status" value="1"/>
</dbReference>
<organism evidence="5 6">
    <name type="scientific">Aspergillus versicolor CBS 583.65</name>
    <dbReference type="NCBI Taxonomy" id="1036611"/>
    <lineage>
        <taxon>Eukaryota</taxon>
        <taxon>Fungi</taxon>
        <taxon>Dikarya</taxon>
        <taxon>Ascomycota</taxon>
        <taxon>Pezizomycotina</taxon>
        <taxon>Eurotiomycetes</taxon>
        <taxon>Eurotiomycetidae</taxon>
        <taxon>Eurotiales</taxon>
        <taxon>Aspergillaceae</taxon>
        <taxon>Aspergillus</taxon>
        <taxon>Aspergillus subgen. Nidulantes</taxon>
    </lineage>
</organism>
<dbReference type="RefSeq" id="XP_040664573.1">
    <property type="nucleotide sequence ID" value="XM_040811673.1"/>
</dbReference>
<proteinExistence type="inferred from homology"/>
<evidence type="ECO:0000256" key="3">
    <source>
        <dbReference type="ARBA" id="ARBA00023002"/>
    </source>
</evidence>
<dbReference type="Gene3D" id="3.40.50.720">
    <property type="entry name" value="NAD(P)-binding Rossmann-like Domain"/>
    <property type="match status" value="1"/>
</dbReference>